<feature type="compositionally biased region" description="Basic and acidic residues" evidence="7">
    <location>
        <begin position="9"/>
        <end position="20"/>
    </location>
</feature>
<dbReference type="InterPro" id="IPR035890">
    <property type="entry name" value="Anti-sigma-28_factor_FlgM_sf"/>
</dbReference>
<organism evidence="9 10">
    <name type="scientific">Vagococcus allomyrinae</name>
    <dbReference type="NCBI Taxonomy" id="2794353"/>
    <lineage>
        <taxon>Bacteria</taxon>
        <taxon>Bacillati</taxon>
        <taxon>Bacillota</taxon>
        <taxon>Bacilli</taxon>
        <taxon>Lactobacillales</taxon>
        <taxon>Enterococcaceae</taxon>
        <taxon>Vagococcus</taxon>
    </lineage>
</organism>
<dbReference type="SUPFAM" id="SSF101498">
    <property type="entry name" value="Anti-sigma factor FlgM"/>
    <property type="match status" value="1"/>
</dbReference>
<keyword evidence="9" id="KW-0282">Flagellum</keyword>
<name>A0A940PCH6_9ENTE</name>
<evidence type="ECO:0000259" key="8">
    <source>
        <dbReference type="Pfam" id="PF04316"/>
    </source>
</evidence>
<evidence type="ECO:0000256" key="3">
    <source>
        <dbReference type="ARBA" id="ARBA00022491"/>
    </source>
</evidence>
<feature type="region of interest" description="Disordered" evidence="7">
    <location>
        <begin position="1"/>
        <end position="20"/>
    </location>
</feature>
<keyword evidence="9" id="KW-0969">Cilium</keyword>
<feature type="domain" description="Anti-sigma-28 factor FlgM C-terminal" evidence="8">
    <location>
        <begin position="38"/>
        <end position="82"/>
    </location>
</feature>
<dbReference type="AlphaFoldDB" id="A0A940PCH6"/>
<evidence type="ECO:0000256" key="7">
    <source>
        <dbReference type="SAM" id="MobiDB-lite"/>
    </source>
</evidence>
<gene>
    <name evidence="9" type="primary">flgM</name>
    <name evidence="9" type="ORF">I6N95_13430</name>
</gene>
<keyword evidence="10" id="KW-1185">Reference proteome</keyword>
<dbReference type="Proteomes" id="UP000674938">
    <property type="component" value="Unassembled WGS sequence"/>
</dbReference>
<keyword evidence="4" id="KW-1005">Bacterial flagellum biogenesis</keyword>
<protein>
    <recommendedName>
        <fullName evidence="2">Negative regulator of flagellin synthesis</fullName>
    </recommendedName>
</protein>
<dbReference type="EMBL" id="JAEEGA010000008">
    <property type="protein sequence ID" value="MBP1042017.1"/>
    <property type="molecule type" value="Genomic_DNA"/>
</dbReference>
<dbReference type="NCBIfam" id="TIGR03824">
    <property type="entry name" value="FlgM_jcvi"/>
    <property type="match status" value="1"/>
</dbReference>
<sequence length="90" mass="10355">MKIGNEYHPYLDHHQPVSQTHDVKEVTSQKAESVKFDISTTSQHIRSKELGETKNERVAEIKQAIDQGAYKVSTEKLSSKLFDTLKQQRK</sequence>
<dbReference type="GO" id="GO:0045892">
    <property type="term" value="P:negative regulation of DNA-templated transcription"/>
    <property type="evidence" value="ECO:0007669"/>
    <property type="project" value="InterPro"/>
</dbReference>
<evidence type="ECO:0000256" key="6">
    <source>
        <dbReference type="ARBA" id="ARBA00023163"/>
    </source>
</evidence>
<evidence type="ECO:0000313" key="9">
    <source>
        <dbReference type="EMBL" id="MBP1042017.1"/>
    </source>
</evidence>
<evidence type="ECO:0000256" key="5">
    <source>
        <dbReference type="ARBA" id="ARBA00023015"/>
    </source>
</evidence>
<keyword evidence="9" id="KW-0966">Cell projection</keyword>
<dbReference type="InterPro" id="IPR031316">
    <property type="entry name" value="FlgM_C"/>
</dbReference>
<dbReference type="GO" id="GO:0044781">
    <property type="term" value="P:bacterial-type flagellum organization"/>
    <property type="evidence" value="ECO:0007669"/>
    <property type="project" value="UniProtKB-KW"/>
</dbReference>
<keyword evidence="6" id="KW-0804">Transcription</keyword>
<proteinExistence type="inferred from homology"/>
<reference evidence="9" key="1">
    <citation type="submission" date="2020-12" db="EMBL/GenBank/DDBJ databases">
        <title>Vagococcus allomyrinae sp. nov. and Enterococcus lavae sp. nov., isolated from the larvae of Allomyrina dichotoma.</title>
        <authorList>
            <person name="Lee S.D."/>
        </authorList>
    </citation>
    <scope>NUCLEOTIDE SEQUENCE</scope>
    <source>
        <strain evidence="9">BWB3-3</strain>
    </source>
</reference>
<evidence type="ECO:0000256" key="1">
    <source>
        <dbReference type="ARBA" id="ARBA00005322"/>
    </source>
</evidence>
<dbReference type="InterPro" id="IPR007412">
    <property type="entry name" value="FlgM"/>
</dbReference>
<keyword evidence="3" id="KW-0678">Repressor</keyword>
<comment type="caution">
    <text evidence="9">The sequence shown here is derived from an EMBL/GenBank/DDBJ whole genome shotgun (WGS) entry which is preliminary data.</text>
</comment>
<evidence type="ECO:0000256" key="4">
    <source>
        <dbReference type="ARBA" id="ARBA00022795"/>
    </source>
</evidence>
<evidence type="ECO:0000313" key="10">
    <source>
        <dbReference type="Proteomes" id="UP000674938"/>
    </source>
</evidence>
<dbReference type="RefSeq" id="WP_209528792.1">
    <property type="nucleotide sequence ID" value="NZ_JAEEGA010000008.1"/>
</dbReference>
<comment type="similarity">
    <text evidence="1">Belongs to the FlgM family.</text>
</comment>
<keyword evidence="5" id="KW-0805">Transcription regulation</keyword>
<dbReference type="Pfam" id="PF04316">
    <property type="entry name" value="FlgM"/>
    <property type="match status" value="1"/>
</dbReference>
<evidence type="ECO:0000256" key="2">
    <source>
        <dbReference type="ARBA" id="ARBA00017823"/>
    </source>
</evidence>
<accession>A0A940PCH6</accession>